<proteinExistence type="predicted"/>
<dbReference type="Proteomes" id="UP000614714">
    <property type="component" value="Unassembled WGS sequence"/>
</dbReference>
<accession>A0ABS0YAY6</accession>
<evidence type="ECO:0000313" key="3">
    <source>
        <dbReference type="Proteomes" id="UP000614714"/>
    </source>
</evidence>
<keyword evidence="2" id="KW-0378">Hydrolase</keyword>
<reference evidence="2 3" key="1">
    <citation type="submission" date="2020-12" db="EMBL/GenBank/DDBJ databases">
        <title>Geomonas sp. Red421, isolated from paddy soil.</title>
        <authorList>
            <person name="Xu Z."/>
            <person name="Zhang Z."/>
            <person name="Masuda Y."/>
            <person name="Itoh H."/>
            <person name="Senoo K."/>
        </authorList>
    </citation>
    <scope>NUCLEOTIDE SEQUENCE [LARGE SCALE GENOMIC DNA]</scope>
    <source>
        <strain evidence="2 3">Red421</strain>
    </source>
</reference>
<comment type="caution">
    <text evidence="2">The sequence shown here is derived from an EMBL/GenBank/DDBJ whole genome shotgun (WGS) entry which is preliminary data.</text>
</comment>
<protein>
    <submittedName>
        <fullName evidence="2">Alpha/beta hydrolase</fullName>
    </submittedName>
</protein>
<keyword evidence="1" id="KW-0732">Signal</keyword>
<evidence type="ECO:0000256" key="1">
    <source>
        <dbReference type="SAM" id="SignalP"/>
    </source>
</evidence>
<dbReference type="RefSeq" id="WP_199388015.1">
    <property type="nucleotide sequence ID" value="NZ_JAEMHL010000002.1"/>
</dbReference>
<dbReference type="Gene3D" id="3.40.50.1820">
    <property type="entry name" value="alpha/beta hydrolase"/>
    <property type="match status" value="1"/>
</dbReference>
<dbReference type="EMBL" id="JAEMHL010000002">
    <property type="protein sequence ID" value="MBJ6749476.1"/>
    <property type="molecule type" value="Genomic_DNA"/>
</dbReference>
<dbReference type="InterPro" id="IPR029058">
    <property type="entry name" value="AB_hydrolase_fold"/>
</dbReference>
<organism evidence="2 3">
    <name type="scientific">Geomonas anaerohicana</name>
    <dbReference type="NCBI Taxonomy" id="2798583"/>
    <lineage>
        <taxon>Bacteria</taxon>
        <taxon>Pseudomonadati</taxon>
        <taxon>Thermodesulfobacteriota</taxon>
        <taxon>Desulfuromonadia</taxon>
        <taxon>Geobacterales</taxon>
        <taxon>Geobacteraceae</taxon>
        <taxon>Geomonas</taxon>
    </lineage>
</organism>
<sequence>MRLLLSIILLCLAVPAFAANDRLVTIETRPGVSVPFYYMKREGAKATVLLLTGGSGGIAVKNGIPTSNNFLVRSRDLFAANGFNVVVVGKPSDHDELDGVFRTSPEHAEDLRRVIGFAKSDAGAPVWVVGTSMGTISAAALATVAGKDEVSGIVLTSSVTRKKVGALPQQKLELIKQPVLVVHHQSDECKICVPGDVPQVMQQLKNAPIKKEVYVTGGTSPTGDPCQALHRHGFIGLEKEVVDLISDWVKNPKP</sequence>
<keyword evidence="3" id="KW-1185">Reference proteome</keyword>
<name>A0ABS0YAY6_9BACT</name>
<feature type="signal peptide" evidence="1">
    <location>
        <begin position="1"/>
        <end position="18"/>
    </location>
</feature>
<dbReference type="SUPFAM" id="SSF53474">
    <property type="entry name" value="alpha/beta-Hydrolases"/>
    <property type="match status" value="1"/>
</dbReference>
<feature type="chain" id="PRO_5045795707" evidence="1">
    <location>
        <begin position="19"/>
        <end position="254"/>
    </location>
</feature>
<dbReference type="GO" id="GO:0016787">
    <property type="term" value="F:hydrolase activity"/>
    <property type="evidence" value="ECO:0007669"/>
    <property type="project" value="UniProtKB-KW"/>
</dbReference>
<evidence type="ECO:0000313" key="2">
    <source>
        <dbReference type="EMBL" id="MBJ6749476.1"/>
    </source>
</evidence>
<gene>
    <name evidence="2" type="ORF">JFN91_04565</name>
</gene>